<proteinExistence type="predicted"/>
<dbReference type="RefSeq" id="WP_084408744.1">
    <property type="nucleotide sequence ID" value="NZ_FWXR01000002.1"/>
</dbReference>
<evidence type="ECO:0000256" key="1">
    <source>
        <dbReference type="SAM" id="Phobius"/>
    </source>
</evidence>
<organism evidence="2 3">
    <name type="scientific">Fulvimarina manganoxydans</name>
    <dbReference type="NCBI Taxonomy" id="937218"/>
    <lineage>
        <taxon>Bacteria</taxon>
        <taxon>Pseudomonadati</taxon>
        <taxon>Pseudomonadota</taxon>
        <taxon>Alphaproteobacteria</taxon>
        <taxon>Hyphomicrobiales</taxon>
        <taxon>Aurantimonadaceae</taxon>
        <taxon>Fulvimarina</taxon>
    </lineage>
</organism>
<keyword evidence="1" id="KW-0812">Transmembrane</keyword>
<dbReference type="Pfam" id="PF04964">
    <property type="entry name" value="Flp_Fap"/>
    <property type="match status" value="1"/>
</dbReference>
<dbReference type="OrthoDB" id="5325135at2"/>
<gene>
    <name evidence="2" type="ORF">SAMN06297251_102307</name>
</gene>
<accession>A0A1W1ZA04</accession>
<dbReference type="STRING" id="937218.SAMN06297251_102307"/>
<keyword evidence="1" id="KW-0472">Membrane</keyword>
<reference evidence="2 3" key="1">
    <citation type="submission" date="2017-04" db="EMBL/GenBank/DDBJ databases">
        <authorList>
            <person name="Afonso C.L."/>
            <person name="Miller P.J."/>
            <person name="Scott M.A."/>
            <person name="Spackman E."/>
            <person name="Goraichik I."/>
            <person name="Dimitrov K.M."/>
            <person name="Suarez D.L."/>
            <person name="Swayne D.E."/>
        </authorList>
    </citation>
    <scope>NUCLEOTIDE SEQUENCE [LARGE SCALE GENOMIC DNA]</scope>
    <source>
        <strain evidence="2 3">CGMCC 1.10972</strain>
    </source>
</reference>
<sequence>MSTHFKRFLKNESGATAIEYALIAGLMAVACITALTTLGGTMKSQFETIESSISGAQPE</sequence>
<name>A0A1W1ZA04_9HYPH</name>
<dbReference type="EMBL" id="FWXR01000002">
    <property type="protein sequence ID" value="SMC45182.1"/>
    <property type="molecule type" value="Genomic_DNA"/>
</dbReference>
<dbReference type="PROSITE" id="PS51257">
    <property type="entry name" value="PROKAR_LIPOPROTEIN"/>
    <property type="match status" value="1"/>
</dbReference>
<keyword evidence="3" id="KW-1185">Reference proteome</keyword>
<feature type="transmembrane region" description="Helical" evidence="1">
    <location>
        <begin position="20"/>
        <end position="38"/>
    </location>
</feature>
<evidence type="ECO:0000313" key="3">
    <source>
        <dbReference type="Proteomes" id="UP000192656"/>
    </source>
</evidence>
<evidence type="ECO:0000313" key="2">
    <source>
        <dbReference type="EMBL" id="SMC45182.1"/>
    </source>
</evidence>
<keyword evidence="1" id="KW-1133">Transmembrane helix</keyword>
<dbReference type="InterPro" id="IPR007047">
    <property type="entry name" value="Flp_Fap"/>
</dbReference>
<dbReference type="Proteomes" id="UP000192656">
    <property type="component" value="Unassembled WGS sequence"/>
</dbReference>
<dbReference type="AlphaFoldDB" id="A0A1W1ZA04"/>
<protein>
    <submittedName>
        <fullName evidence="2">Pilus assembly protein Flp/PilA</fullName>
    </submittedName>
</protein>